<feature type="domain" description="Methyltransferase" evidence="1">
    <location>
        <begin position="27"/>
        <end position="121"/>
    </location>
</feature>
<dbReference type="CDD" id="cd02440">
    <property type="entry name" value="AdoMet_MTases"/>
    <property type="match status" value="1"/>
</dbReference>
<dbReference type="InterPro" id="IPR029063">
    <property type="entry name" value="SAM-dependent_MTases_sf"/>
</dbReference>
<gene>
    <name evidence="2" type="ORF">SAMN05443245_0943</name>
</gene>
<dbReference type="GO" id="GO:0032259">
    <property type="term" value="P:methylation"/>
    <property type="evidence" value="ECO:0007669"/>
    <property type="project" value="UniProtKB-KW"/>
</dbReference>
<dbReference type="Pfam" id="PF13649">
    <property type="entry name" value="Methyltransf_25"/>
    <property type="match status" value="1"/>
</dbReference>
<keyword evidence="3" id="KW-1185">Reference proteome</keyword>
<organism evidence="2 3">
    <name type="scientific">Paraburkholderia fungorum</name>
    <dbReference type="NCBI Taxonomy" id="134537"/>
    <lineage>
        <taxon>Bacteria</taxon>
        <taxon>Pseudomonadati</taxon>
        <taxon>Pseudomonadota</taxon>
        <taxon>Betaproteobacteria</taxon>
        <taxon>Burkholderiales</taxon>
        <taxon>Burkholderiaceae</taxon>
        <taxon>Paraburkholderia</taxon>
    </lineage>
</organism>
<dbReference type="InterPro" id="IPR041698">
    <property type="entry name" value="Methyltransf_25"/>
</dbReference>
<evidence type="ECO:0000259" key="1">
    <source>
        <dbReference type="Pfam" id="PF13649"/>
    </source>
</evidence>
<name>A0A1H1A009_9BURK</name>
<dbReference type="GO" id="GO:0008168">
    <property type="term" value="F:methyltransferase activity"/>
    <property type="evidence" value="ECO:0007669"/>
    <property type="project" value="UniProtKB-KW"/>
</dbReference>
<dbReference type="Proteomes" id="UP000183487">
    <property type="component" value="Unassembled WGS sequence"/>
</dbReference>
<protein>
    <submittedName>
        <fullName evidence="2">Methyltransferase domain-containing protein</fullName>
    </submittedName>
</protein>
<keyword evidence="2" id="KW-0808">Transferase</keyword>
<dbReference type="EMBL" id="FNKP01000001">
    <property type="protein sequence ID" value="SDQ32998.1"/>
    <property type="molecule type" value="Genomic_DNA"/>
</dbReference>
<sequence length="212" mass="23758">MCVRAFVRSVREGFHLYTGRPLNGEPVLDYGCGWGRLLRLMLAVTGPENLFGCDPWDKSLEACDGNHVRANIALSDYLPTDLPFPGKKFSLIYAFSVFTHLSERAATAALSACRKHIADDGMMAITVRPAAYWDCDPAVVAARKSAALKLEHERKGLAFLPHDREAIDGDITYGDASLSIEFIERRWRDWKVVGTDRLLLDKMQTIVFLTPR</sequence>
<dbReference type="AlphaFoldDB" id="A0A1H1A009"/>
<proteinExistence type="predicted"/>
<evidence type="ECO:0000313" key="2">
    <source>
        <dbReference type="EMBL" id="SDQ32998.1"/>
    </source>
</evidence>
<accession>A0A1H1A009</accession>
<dbReference type="Gene3D" id="3.40.50.150">
    <property type="entry name" value="Vaccinia Virus protein VP39"/>
    <property type="match status" value="1"/>
</dbReference>
<evidence type="ECO:0000313" key="3">
    <source>
        <dbReference type="Proteomes" id="UP000183487"/>
    </source>
</evidence>
<reference evidence="3" key="1">
    <citation type="submission" date="2016-10" db="EMBL/GenBank/DDBJ databases">
        <authorList>
            <person name="Varghese N."/>
        </authorList>
    </citation>
    <scope>NUCLEOTIDE SEQUENCE [LARGE SCALE GENOMIC DNA]</scope>
    <source>
        <strain evidence="3">GAS106B</strain>
    </source>
</reference>
<dbReference type="SUPFAM" id="SSF53335">
    <property type="entry name" value="S-adenosyl-L-methionine-dependent methyltransferases"/>
    <property type="match status" value="1"/>
</dbReference>
<keyword evidence="2" id="KW-0489">Methyltransferase</keyword>